<dbReference type="SMART" id="SM00028">
    <property type="entry name" value="TPR"/>
    <property type="match status" value="4"/>
</dbReference>
<gene>
    <name evidence="8" type="ORF">FHS29_000883</name>
</gene>
<evidence type="ECO:0000256" key="4">
    <source>
        <dbReference type="ARBA" id="ARBA00023163"/>
    </source>
</evidence>
<sequence>MAVEFRLLGAIEVRVDDRPVDIGPARQQCVLAALLVDANNAVSIDQLVDRVWGRHPPLRVRGALHSYLARLRRALADVRDFGIVRRSGGYALTVDEGTVDLCRFRRLLDEGRATDDDSRALELFSNALRLWRGEPFTGLDTPWLAGVRASVDKERQAAELDHADIGLRQGRHAELLAALHERAAERPLDERLAAQLMLALYRSGRQADALDHYHRTRLRLADELGTDPSPPLRELHHRILTGHPRLDGHPGTVVSVRPPTPRQLPAAPRLFTGRADELAALTATLDTTANLAAPMVVSAIGGAGGIGKTWLALHWAHQHLARFPDGQLYVNLRGFDVSEPPLHPAAAVRGFLDALGVDPAAIPLDLDARTALYRSLVVGRRMLVLLDNARDSAQVEPLLPGGKSCTVLVTGRHRFAGLITAHGAARLDVGVLDDSEAHELLARHLGPDRVAAEPDAVAELRARCAGLPLALRIVAARAAANPGFPLAVLADELRESSARLDALDAGELTADLRTVLSCSYRASTAEAASLFELLGLMPGPDISLPAVAALAALPTARAGALLRELEALYLVSQHTPGRYRMHDLVRLHAAEQQRSSRADCEAVRTAALRRLVDFYLHTAYAGERLLYPHRQPLRLGRPAEGCSPTPPSDAASAMAWFDAEHLSLLAAQNVAAQQGLPEAVWQLAWSLNNFHRQRGHVHDDVSVWRAGLDAAMAAGDPVARARAHRCLAHAYARTGQHDQAIAHARDALIPVGRADSAGQPRTRHALWPAQADHGDIRQALGYVTQALHHYRTHPDPLWEADMLDAMGYFSALLGDLSQARDHCEAALHLFRRHHDRVGEGAALDTLGYIAHHSGLHAHAQDYYHQALDLRRDIGNTYAEADTLSRLGDVLAATGQRAEARNTWDRALGLYRAQHRTTHADRIRQRLATLDQT</sequence>
<dbReference type="Gene3D" id="1.25.40.10">
    <property type="entry name" value="Tetratricopeptide repeat domain"/>
    <property type="match status" value="3"/>
</dbReference>
<dbReference type="InterPro" id="IPR036388">
    <property type="entry name" value="WH-like_DNA-bd_sf"/>
</dbReference>
<dbReference type="GO" id="GO:0003677">
    <property type="term" value="F:DNA binding"/>
    <property type="evidence" value="ECO:0007669"/>
    <property type="project" value="UniProtKB-KW"/>
</dbReference>
<evidence type="ECO:0000256" key="2">
    <source>
        <dbReference type="ARBA" id="ARBA00023015"/>
    </source>
</evidence>
<keyword evidence="3 8" id="KW-0238">DNA-binding</keyword>
<evidence type="ECO:0000259" key="7">
    <source>
        <dbReference type="SMART" id="SM01043"/>
    </source>
</evidence>
<evidence type="ECO:0000259" key="6">
    <source>
        <dbReference type="SMART" id="SM00862"/>
    </source>
</evidence>
<feature type="domain" description="OmpR/PhoB-type" evidence="6">
    <location>
        <begin position="17"/>
        <end position="92"/>
    </location>
</feature>
<dbReference type="CDD" id="cd15831">
    <property type="entry name" value="BTAD"/>
    <property type="match status" value="1"/>
</dbReference>
<name>A0A841CBI9_9PSEU</name>
<dbReference type="SUPFAM" id="SSF52540">
    <property type="entry name" value="P-loop containing nucleoside triphosphate hydrolases"/>
    <property type="match status" value="1"/>
</dbReference>
<dbReference type="PANTHER" id="PTHR35807">
    <property type="entry name" value="TRANSCRIPTIONAL REGULATOR REDD-RELATED"/>
    <property type="match status" value="1"/>
</dbReference>
<evidence type="ECO:0000256" key="1">
    <source>
        <dbReference type="ARBA" id="ARBA00005820"/>
    </source>
</evidence>
<comment type="similarity">
    <text evidence="1">Belongs to the AfsR/DnrI/RedD regulatory family.</text>
</comment>
<feature type="domain" description="Bacterial transcriptional activator" evidence="7">
    <location>
        <begin position="99"/>
        <end position="240"/>
    </location>
</feature>
<accession>A0A841CBI9</accession>
<reference evidence="8 9" key="1">
    <citation type="submission" date="2020-08" db="EMBL/GenBank/DDBJ databases">
        <title>Genomic Encyclopedia of Type Strains, Phase III (KMG-III): the genomes of soil and plant-associated and newly described type strains.</title>
        <authorList>
            <person name="Whitman W."/>
        </authorList>
    </citation>
    <scope>NUCLEOTIDE SEQUENCE [LARGE SCALE GENOMIC DNA]</scope>
    <source>
        <strain evidence="8 9">CECT 8640</strain>
    </source>
</reference>
<comment type="caution">
    <text evidence="8">The sequence shown here is derived from an EMBL/GenBank/DDBJ whole genome shotgun (WGS) entry which is preliminary data.</text>
</comment>
<dbReference type="InterPro" id="IPR027417">
    <property type="entry name" value="P-loop_NTPase"/>
</dbReference>
<dbReference type="SMART" id="SM00862">
    <property type="entry name" value="Trans_reg_C"/>
    <property type="match status" value="1"/>
</dbReference>
<dbReference type="PRINTS" id="PR00364">
    <property type="entry name" value="DISEASERSIST"/>
</dbReference>
<dbReference type="SMART" id="SM01043">
    <property type="entry name" value="BTAD"/>
    <property type="match status" value="1"/>
</dbReference>
<dbReference type="EMBL" id="JACHJN010000001">
    <property type="protein sequence ID" value="MBB5954313.1"/>
    <property type="molecule type" value="Genomic_DNA"/>
</dbReference>
<evidence type="ECO:0000256" key="3">
    <source>
        <dbReference type="ARBA" id="ARBA00023125"/>
    </source>
</evidence>
<dbReference type="InterPro" id="IPR011990">
    <property type="entry name" value="TPR-like_helical_dom_sf"/>
</dbReference>
<protein>
    <submittedName>
        <fullName evidence="8">DNA-binding SARP family transcriptional activator/Tfp pilus assembly protein PilF</fullName>
    </submittedName>
</protein>
<dbReference type="GO" id="GO:0006355">
    <property type="term" value="P:regulation of DNA-templated transcription"/>
    <property type="evidence" value="ECO:0007669"/>
    <property type="project" value="InterPro"/>
</dbReference>
<dbReference type="AlphaFoldDB" id="A0A841CBI9"/>
<dbReference type="Gene3D" id="1.10.10.10">
    <property type="entry name" value="Winged helix-like DNA-binding domain superfamily/Winged helix DNA-binding domain"/>
    <property type="match status" value="1"/>
</dbReference>
<keyword evidence="4" id="KW-0804">Transcription</keyword>
<keyword evidence="2" id="KW-0805">Transcription regulation</keyword>
<dbReference type="GO" id="GO:0043531">
    <property type="term" value="F:ADP binding"/>
    <property type="evidence" value="ECO:0007669"/>
    <property type="project" value="InterPro"/>
</dbReference>
<dbReference type="PANTHER" id="PTHR35807:SF1">
    <property type="entry name" value="TRANSCRIPTIONAL REGULATOR REDD"/>
    <property type="match status" value="1"/>
</dbReference>
<dbReference type="RefSeq" id="WP_184688394.1">
    <property type="nucleotide sequence ID" value="NZ_JACHJN010000001.1"/>
</dbReference>
<keyword evidence="9" id="KW-1185">Reference proteome</keyword>
<dbReference type="GO" id="GO:0000160">
    <property type="term" value="P:phosphorelay signal transduction system"/>
    <property type="evidence" value="ECO:0007669"/>
    <property type="project" value="InterPro"/>
</dbReference>
<dbReference type="InterPro" id="IPR051677">
    <property type="entry name" value="AfsR-DnrI-RedD_regulator"/>
</dbReference>
<dbReference type="Proteomes" id="UP000547510">
    <property type="component" value="Unassembled WGS sequence"/>
</dbReference>
<dbReference type="InterPro" id="IPR001867">
    <property type="entry name" value="OmpR/PhoB-type_DNA-bd"/>
</dbReference>
<evidence type="ECO:0000313" key="9">
    <source>
        <dbReference type="Proteomes" id="UP000547510"/>
    </source>
</evidence>
<dbReference type="InterPro" id="IPR019734">
    <property type="entry name" value="TPR_rpt"/>
</dbReference>
<dbReference type="Gene3D" id="3.40.50.300">
    <property type="entry name" value="P-loop containing nucleotide triphosphate hydrolases"/>
    <property type="match status" value="1"/>
</dbReference>
<evidence type="ECO:0000256" key="5">
    <source>
        <dbReference type="SAM" id="MobiDB-lite"/>
    </source>
</evidence>
<dbReference type="InterPro" id="IPR005158">
    <property type="entry name" value="BTAD"/>
</dbReference>
<dbReference type="Pfam" id="PF03704">
    <property type="entry name" value="BTAD"/>
    <property type="match status" value="1"/>
</dbReference>
<organism evidence="8 9">
    <name type="scientific">Saccharothrix tamanrassetensis</name>
    <dbReference type="NCBI Taxonomy" id="1051531"/>
    <lineage>
        <taxon>Bacteria</taxon>
        <taxon>Bacillati</taxon>
        <taxon>Actinomycetota</taxon>
        <taxon>Actinomycetes</taxon>
        <taxon>Pseudonocardiales</taxon>
        <taxon>Pseudonocardiaceae</taxon>
        <taxon>Saccharothrix</taxon>
    </lineage>
</organism>
<dbReference type="InterPro" id="IPR016032">
    <property type="entry name" value="Sig_transdc_resp-reg_C-effctor"/>
</dbReference>
<dbReference type="SUPFAM" id="SSF46894">
    <property type="entry name" value="C-terminal effector domain of the bipartite response regulators"/>
    <property type="match status" value="1"/>
</dbReference>
<dbReference type="SUPFAM" id="SSF48452">
    <property type="entry name" value="TPR-like"/>
    <property type="match status" value="2"/>
</dbReference>
<feature type="region of interest" description="Disordered" evidence="5">
    <location>
        <begin position="242"/>
        <end position="265"/>
    </location>
</feature>
<evidence type="ECO:0000313" key="8">
    <source>
        <dbReference type="EMBL" id="MBB5954313.1"/>
    </source>
</evidence>
<proteinExistence type="inferred from homology"/>